<reference evidence="7" key="1">
    <citation type="journal article" date="2021" name="Mol. Ecol. Resour.">
        <title>Apolygus lucorum genome provides insights into omnivorousness and mesophyll feeding.</title>
        <authorList>
            <person name="Liu Y."/>
            <person name="Liu H."/>
            <person name="Wang H."/>
            <person name="Huang T."/>
            <person name="Liu B."/>
            <person name="Yang B."/>
            <person name="Yin L."/>
            <person name="Li B."/>
            <person name="Zhang Y."/>
            <person name="Zhang S."/>
            <person name="Jiang F."/>
            <person name="Zhang X."/>
            <person name="Ren Y."/>
            <person name="Wang B."/>
            <person name="Wang S."/>
            <person name="Lu Y."/>
            <person name="Wu K."/>
            <person name="Fan W."/>
            <person name="Wang G."/>
        </authorList>
    </citation>
    <scope>NUCLEOTIDE SEQUENCE</scope>
    <source>
        <strain evidence="7">12Hb</strain>
    </source>
</reference>
<keyword evidence="8" id="KW-1185">Reference proteome</keyword>
<evidence type="ECO:0000313" key="7">
    <source>
        <dbReference type="EMBL" id="KAF6202351.1"/>
    </source>
</evidence>
<organism evidence="7 8">
    <name type="scientific">Apolygus lucorum</name>
    <name type="common">Small green plant bug</name>
    <name type="synonym">Lygocoris lucorum</name>
    <dbReference type="NCBI Taxonomy" id="248454"/>
    <lineage>
        <taxon>Eukaryota</taxon>
        <taxon>Metazoa</taxon>
        <taxon>Ecdysozoa</taxon>
        <taxon>Arthropoda</taxon>
        <taxon>Hexapoda</taxon>
        <taxon>Insecta</taxon>
        <taxon>Pterygota</taxon>
        <taxon>Neoptera</taxon>
        <taxon>Paraneoptera</taxon>
        <taxon>Hemiptera</taxon>
        <taxon>Heteroptera</taxon>
        <taxon>Panheteroptera</taxon>
        <taxon>Cimicomorpha</taxon>
        <taxon>Miridae</taxon>
        <taxon>Mirini</taxon>
        <taxon>Apolygus</taxon>
    </lineage>
</organism>
<evidence type="ECO:0000313" key="8">
    <source>
        <dbReference type="Proteomes" id="UP000466442"/>
    </source>
</evidence>
<dbReference type="GO" id="GO:0015179">
    <property type="term" value="F:L-amino acid transmembrane transporter activity"/>
    <property type="evidence" value="ECO:0007669"/>
    <property type="project" value="TreeGrafter"/>
</dbReference>
<protein>
    <recommendedName>
        <fullName evidence="6">Amino acid transporter transmembrane domain-containing protein</fullName>
    </recommendedName>
</protein>
<evidence type="ECO:0000256" key="3">
    <source>
        <dbReference type="ARBA" id="ARBA00022989"/>
    </source>
</evidence>
<feature type="transmembrane region" description="Helical" evidence="5">
    <location>
        <begin position="124"/>
        <end position="145"/>
    </location>
</feature>
<dbReference type="GO" id="GO:0005774">
    <property type="term" value="C:vacuolar membrane"/>
    <property type="evidence" value="ECO:0007669"/>
    <property type="project" value="TreeGrafter"/>
</dbReference>
<keyword evidence="3 5" id="KW-1133">Transmembrane helix</keyword>
<dbReference type="InterPro" id="IPR013057">
    <property type="entry name" value="AA_transpt_TM"/>
</dbReference>
<dbReference type="PANTHER" id="PTHR22950:SF349">
    <property type="entry name" value="AMINO ACID TRANSPORTER TRANSMEMBRANE DOMAIN-CONTAINING PROTEIN"/>
    <property type="match status" value="1"/>
</dbReference>
<dbReference type="OrthoDB" id="1684102at2759"/>
<keyword evidence="2 5" id="KW-0812">Transmembrane</keyword>
<comment type="subcellular location">
    <subcellularLocation>
        <location evidence="1">Membrane</location>
        <topology evidence="1">Multi-pass membrane protein</topology>
    </subcellularLocation>
</comment>
<evidence type="ECO:0000256" key="2">
    <source>
        <dbReference type="ARBA" id="ARBA00022692"/>
    </source>
</evidence>
<dbReference type="Proteomes" id="UP000466442">
    <property type="component" value="Linkage Group LG12"/>
</dbReference>
<keyword evidence="4 5" id="KW-0472">Membrane</keyword>
<name>A0A8S9X212_APOLU</name>
<proteinExistence type="predicted"/>
<feature type="transmembrane region" description="Helical" evidence="5">
    <location>
        <begin position="291"/>
        <end position="311"/>
    </location>
</feature>
<evidence type="ECO:0000256" key="4">
    <source>
        <dbReference type="ARBA" id="ARBA00023136"/>
    </source>
</evidence>
<sequence>MFGFESLPKNGADYITLLLLYHHHHIIRKQKMQETPQIDDKYIQNFEPLLLIKDDDPIPEKDAIIIPLDKRTSRTYGRNSIGELFPRKKKLPTTFLETLIHLVKGNLGGGAFAMGDAFKNAGLLLGPVLTVVLGVICIYSNHILVNCAEYIRAKKKLPADPTFPETVELCFENGPLAFRRWTPLVRLSAKVFIVITQLGFCCVYFVFVSSTAQTILEKYNIEYDVRVYMAIMFFPVLLSCFIRTLKFLTPISLLSNVCLISGIVFTLYLSTDELPPVSSRRLFSTWDTLPLFFGTVIYSFEGISLVIPLKNEMKEQKNFSRPLGVLNIGMLVIMAILLTMGTLGYLKYGDSVLGSLSLNLPKENPFSMVVQIVVGIGIVFSYALQFYVAADLLWEELQGACGPFKHPVFMELLLRACMVLLTFVLAAVVPNIGLFISLVGAVSSTALALLYPALCDIALRTCPEAEGRLKTKDELFRYIMDGITLLVALFGFTFGAYCSVSSIVKEFFH</sequence>
<feature type="transmembrane region" description="Helical" evidence="5">
    <location>
        <begin position="366"/>
        <end position="388"/>
    </location>
</feature>
<evidence type="ECO:0000259" key="6">
    <source>
        <dbReference type="Pfam" id="PF01490"/>
    </source>
</evidence>
<comment type="caution">
    <text evidence="7">The sequence shown here is derived from an EMBL/GenBank/DDBJ whole genome shotgun (WGS) entry which is preliminary data.</text>
</comment>
<feature type="transmembrane region" description="Helical" evidence="5">
    <location>
        <begin position="227"/>
        <end position="245"/>
    </location>
</feature>
<dbReference type="PANTHER" id="PTHR22950">
    <property type="entry name" value="AMINO ACID TRANSPORTER"/>
    <property type="match status" value="1"/>
</dbReference>
<dbReference type="AlphaFoldDB" id="A0A8S9X212"/>
<feature type="transmembrane region" description="Helical" evidence="5">
    <location>
        <begin position="475"/>
        <end position="497"/>
    </location>
</feature>
<evidence type="ECO:0000256" key="5">
    <source>
        <dbReference type="SAM" id="Phobius"/>
    </source>
</evidence>
<accession>A0A8S9X212</accession>
<feature type="transmembrane region" description="Helical" evidence="5">
    <location>
        <begin position="252"/>
        <end position="271"/>
    </location>
</feature>
<evidence type="ECO:0000256" key="1">
    <source>
        <dbReference type="ARBA" id="ARBA00004141"/>
    </source>
</evidence>
<feature type="transmembrane region" description="Helical" evidence="5">
    <location>
        <begin position="323"/>
        <end position="346"/>
    </location>
</feature>
<feature type="transmembrane region" description="Helical" evidence="5">
    <location>
        <begin position="187"/>
        <end position="207"/>
    </location>
</feature>
<gene>
    <name evidence="7" type="ORF">GE061_004749</name>
</gene>
<feature type="domain" description="Amino acid transporter transmembrane" evidence="6">
    <location>
        <begin position="93"/>
        <end position="493"/>
    </location>
</feature>
<dbReference type="EMBL" id="WIXP02000012">
    <property type="protein sequence ID" value="KAF6202351.1"/>
    <property type="molecule type" value="Genomic_DNA"/>
</dbReference>
<dbReference type="Pfam" id="PF01490">
    <property type="entry name" value="Aa_trans"/>
    <property type="match status" value="1"/>
</dbReference>